<organism evidence="3 4">
    <name type="scientific">Photobacterium indicum</name>
    <dbReference type="NCBI Taxonomy" id="81447"/>
    <lineage>
        <taxon>Bacteria</taxon>
        <taxon>Pseudomonadati</taxon>
        <taxon>Pseudomonadota</taxon>
        <taxon>Gammaproteobacteria</taxon>
        <taxon>Vibrionales</taxon>
        <taxon>Vibrionaceae</taxon>
        <taxon>Photobacterium</taxon>
    </lineage>
</organism>
<gene>
    <name evidence="3" type="ORF">C9J47_01035</name>
</gene>
<accession>A0A2T3LCV4</accession>
<protein>
    <submittedName>
        <fullName evidence="3">Uncharacterized protein</fullName>
    </submittedName>
</protein>
<dbReference type="Pfam" id="PF00023">
    <property type="entry name" value="Ank"/>
    <property type="match status" value="1"/>
</dbReference>
<evidence type="ECO:0000256" key="1">
    <source>
        <dbReference type="PROSITE-ProRule" id="PRU00023"/>
    </source>
</evidence>
<dbReference type="AlphaFoldDB" id="A0A2T3LCV4"/>
<dbReference type="RefSeq" id="WP_107251850.1">
    <property type="nucleotide sequence ID" value="NZ_PYOC01000001.1"/>
</dbReference>
<evidence type="ECO:0000313" key="3">
    <source>
        <dbReference type="EMBL" id="PSV49188.1"/>
    </source>
</evidence>
<feature type="repeat" description="ANK" evidence="1">
    <location>
        <begin position="348"/>
        <end position="380"/>
    </location>
</feature>
<dbReference type="InterPro" id="IPR002110">
    <property type="entry name" value="Ankyrin_rpt"/>
</dbReference>
<proteinExistence type="predicted"/>
<evidence type="ECO:0000313" key="4">
    <source>
        <dbReference type="Proteomes" id="UP000241803"/>
    </source>
</evidence>
<dbReference type="PROSITE" id="PS50088">
    <property type="entry name" value="ANK_REPEAT"/>
    <property type="match status" value="1"/>
</dbReference>
<sequence>MIVNFTTKLTSKVIPILLILATPTSVIAANCPFDETKPQPNWVLNIGNTDDHVVGIGIEQYQPDLHASIFDLRKLSEQKAREVMATQLESAVYNELLVNKELKNNKLVTKARSTVEQVTELTLPEVLASGRWLDKQTCMYWTRVEVGKNTVEEYVDEIGSMEVNVVAELDNSLTQSNLEVLNSKQFYLNYAGFAKAVNQQATLDISGEHKNVLSWMLNEGLNMLEPALGEVGFYSKGLFLTHNLSPLVQYLLTESPSIDKVGYILDSIDQSGLDLNRLVTGVQMNAYGMNQINYANSGSYFGYFGQGGSMFGYGTLSYALGNSIASTQDKGRLNTVKKYQSKTNFEIGQWTLLHVATLARRSDWVELLLNRGMDPNTPDVTGMTPAQYAIAIEDENVIKIYLESGKRLDGIYRTAVQTAVVKSIYDATTHRTSMYLTLNLDESDVSKLKAKIIKVNNGSITSDKVFLKQNLASLKVYYSMLDDNEISEERKENNLQRLESLL</sequence>
<feature type="signal peptide" evidence="2">
    <location>
        <begin position="1"/>
        <end position="28"/>
    </location>
</feature>
<name>A0A2T3LCV4_9GAMM</name>
<reference evidence="3 4" key="1">
    <citation type="submission" date="2018-03" db="EMBL/GenBank/DDBJ databases">
        <title>Whole genome sequencing of Histamine producing bacteria.</title>
        <authorList>
            <person name="Butler K."/>
        </authorList>
    </citation>
    <scope>NUCLEOTIDE SEQUENCE [LARGE SCALE GENOMIC DNA]</scope>
    <source>
        <strain evidence="3 4">ATCC 19614</strain>
    </source>
</reference>
<dbReference type="InterPro" id="IPR036770">
    <property type="entry name" value="Ankyrin_rpt-contain_sf"/>
</dbReference>
<keyword evidence="1" id="KW-0040">ANK repeat</keyword>
<dbReference type="Proteomes" id="UP000241803">
    <property type="component" value="Unassembled WGS sequence"/>
</dbReference>
<keyword evidence="2" id="KW-0732">Signal</keyword>
<dbReference type="Gene3D" id="1.25.40.20">
    <property type="entry name" value="Ankyrin repeat-containing domain"/>
    <property type="match status" value="1"/>
</dbReference>
<dbReference type="SUPFAM" id="SSF48403">
    <property type="entry name" value="Ankyrin repeat"/>
    <property type="match status" value="1"/>
</dbReference>
<feature type="chain" id="PRO_5015731221" evidence="2">
    <location>
        <begin position="29"/>
        <end position="502"/>
    </location>
</feature>
<dbReference type="EMBL" id="PYOC01000001">
    <property type="protein sequence ID" value="PSV49188.1"/>
    <property type="molecule type" value="Genomic_DNA"/>
</dbReference>
<evidence type="ECO:0000256" key="2">
    <source>
        <dbReference type="SAM" id="SignalP"/>
    </source>
</evidence>
<comment type="caution">
    <text evidence="3">The sequence shown here is derived from an EMBL/GenBank/DDBJ whole genome shotgun (WGS) entry which is preliminary data.</text>
</comment>
<keyword evidence="4" id="KW-1185">Reference proteome</keyword>